<comment type="caution">
    <text evidence="2">The sequence shown here is derived from an EMBL/GenBank/DDBJ whole genome shotgun (WGS) entry which is preliminary data.</text>
</comment>
<reference evidence="2 3" key="1">
    <citation type="submission" date="2021-02" db="EMBL/GenBank/DDBJ databases">
        <title>Genome assembly of Pseudopithomyces chartarum.</title>
        <authorList>
            <person name="Jauregui R."/>
            <person name="Singh J."/>
            <person name="Voisey C."/>
        </authorList>
    </citation>
    <scope>NUCLEOTIDE SEQUENCE [LARGE SCALE GENOMIC DNA]</scope>
    <source>
        <strain evidence="2 3">AGR01</strain>
    </source>
</reference>
<sequence>MAPPKLTEIAAKCKKWSEAKETAATLRRDLDKLTGHMKDKYLAYITLEEKEIADLEQWFARHGLAPMDDSEDVKSEVDEKKAKAEQEELKAKEAAARKAADEAASIAWEQVYTKFMAGEEGKVPDERPTQIKEEPRDEVMSDKVFENKHPIPEPPKAFTPSGKRLYDVLQGLFPGQDLSETLDGEILIGQQFIGMVRTYNSTNVFYLNDKAVLGNNGTDRGLLVKEVLAKFEAGQLRAPKEWPSTFQDWAYAFHDPENPVYPQGDGMAAGDSMGLPARRHPYLCYADAHMRKGCPLGDTCRYRAADLTEQELIAIITKGGMSGRHWVTRYGQTWIERRTEVAYPAHRGLPIAPPEPVGADALALAAYRKYLTTKLPPGRVAQEIPGYVASARGGRAARGDAHGRGGIVRRRDRGGILCGRGGGFMPPGYLPDRPRGWPYGPGRR</sequence>
<keyword evidence="3" id="KW-1185">Reference proteome</keyword>
<feature type="region of interest" description="Disordered" evidence="1">
    <location>
        <begin position="65"/>
        <end position="84"/>
    </location>
</feature>
<protein>
    <submittedName>
        <fullName evidence="2">Uncharacterized protein</fullName>
    </submittedName>
</protein>
<evidence type="ECO:0000256" key="1">
    <source>
        <dbReference type="SAM" id="MobiDB-lite"/>
    </source>
</evidence>
<dbReference type="Proteomes" id="UP001280581">
    <property type="component" value="Unassembled WGS sequence"/>
</dbReference>
<proteinExistence type="predicted"/>
<name>A0AAN6M9X8_9PLEO</name>
<gene>
    <name evidence="2" type="ORF">GRF29_1g3474922</name>
</gene>
<accession>A0AAN6M9X8</accession>
<dbReference type="EMBL" id="WVTA01000001">
    <property type="protein sequence ID" value="KAK3217577.1"/>
    <property type="molecule type" value="Genomic_DNA"/>
</dbReference>
<evidence type="ECO:0000313" key="2">
    <source>
        <dbReference type="EMBL" id="KAK3217577.1"/>
    </source>
</evidence>
<dbReference type="AlphaFoldDB" id="A0AAN6M9X8"/>
<feature type="compositionally biased region" description="Basic and acidic residues" evidence="1">
    <location>
        <begin position="72"/>
        <end position="84"/>
    </location>
</feature>
<organism evidence="2 3">
    <name type="scientific">Pseudopithomyces chartarum</name>
    <dbReference type="NCBI Taxonomy" id="1892770"/>
    <lineage>
        <taxon>Eukaryota</taxon>
        <taxon>Fungi</taxon>
        <taxon>Dikarya</taxon>
        <taxon>Ascomycota</taxon>
        <taxon>Pezizomycotina</taxon>
        <taxon>Dothideomycetes</taxon>
        <taxon>Pleosporomycetidae</taxon>
        <taxon>Pleosporales</taxon>
        <taxon>Massarineae</taxon>
        <taxon>Didymosphaeriaceae</taxon>
        <taxon>Pseudopithomyces</taxon>
    </lineage>
</organism>
<evidence type="ECO:0000313" key="3">
    <source>
        <dbReference type="Proteomes" id="UP001280581"/>
    </source>
</evidence>